<gene>
    <name evidence="1" type="ORF">B4088_0661</name>
</gene>
<name>A0A164QKC2_BACCE</name>
<dbReference type="Proteomes" id="UP000076482">
    <property type="component" value="Unassembled WGS sequence"/>
</dbReference>
<reference evidence="1 2" key="1">
    <citation type="submission" date="2015-09" db="EMBL/GenBank/DDBJ databases">
        <title>Bacillus cereus food isolates.</title>
        <authorList>
            <person name="Boekhorst J."/>
        </authorList>
    </citation>
    <scope>NUCLEOTIDE SEQUENCE [LARGE SCALE GENOMIC DNA]</scope>
    <source>
        <strain evidence="1 2">B4088</strain>
    </source>
</reference>
<sequence length="44" mass="5064">MYILIKGKIQLFPVSIFYFLRNKEAASIEAALRVSDSFINKLNT</sequence>
<evidence type="ECO:0000313" key="2">
    <source>
        <dbReference type="Proteomes" id="UP000076482"/>
    </source>
</evidence>
<dbReference type="AlphaFoldDB" id="A0A164QKC2"/>
<evidence type="ECO:0000313" key="1">
    <source>
        <dbReference type="EMBL" id="KZD71648.1"/>
    </source>
</evidence>
<organism evidence="1 2">
    <name type="scientific">Bacillus cereus</name>
    <dbReference type="NCBI Taxonomy" id="1396"/>
    <lineage>
        <taxon>Bacteria</taxon>
        <taxon>Bacillati</taxon>
        <taxon>Bacillota</taxon>
        <taxon>Bacilli</taxon>
        <taxon>Bacillales</taxon>
        <taxon>Bacillaceae</taxon>
        <taxon>Bacillus</taxon>
        <taxon>Bacillus cereus group</taxon>
    </lineage>
</organism>
<accession>A0A164QKC2</accession>
<proteinExistence type="predicted"/>
<protein>
    <submittedName>
        <fullName evidence="1">Uncharacterized protein</fullName>
    </submittedName>
</protein>
<dbReference type="EMBL" id="LJKE01000016">
    <property type="protein sequence ID" value="KZD71648.1"/>
    <property type="molecule type" value="Genomic_DNA"/>
</dbReference>
<comment type="caution">
    <text evidence="1">The sequence shown here is derived from an EMBL/GenBank/DDBJ whole genome shotgun (WGS) entry which is preliminary data.</text>
</comment>